<name>A7TQX7_VANPO</name>
<dbReference type="OrthoDB" id="412109at2759"/>
<dbReference type="AlphaFoldDB" id="A7TQX7"/>
<dbReference type="InParanoid" id="A7TQX7"/>
<dbReference type="KEGG" id="vpo:Kpol_448p1"/>
<evidence type="ECO:0000256" key="1">
    <source>
        <dbReference type="SAM" id="MobiDB-lite"/>
    </source>
</evidence>
<dbReference type="STRING" id="436907.A7TQX7"/>
<dbReference type="OMA" id="RERIYWH"/>
<evidence type="ECO:0000313" key="3">
    <source>
        <dbReference type="Proteomes" id="UP000000267"/>
    </source>
</evidence>
<feature type="region of interest" description="Disordered" evidence="1">
    <location>
        <begin position="1"/>
        <end position="23"/>
    </location>
</feature>
<dbReference type="GeneID" id="5543399"/>
<organism evidence="3">
    <name type="scientific">Vanderwaltozyma polyspora (strain ATCC 22028 / DSM 70294 / BCRC 21397 / CBS 2163 / NBRC 10782 / NRRL Y-8283 / UCD 57-17)</name>
    <name type="common">Kluyveromyces polysporus</name>
    <dbReference type="NCBI Taxonomy" id="436907"/>
    <lineage>
        <taxon>Eukaryota</taxon>
        <taxon>Fungi</taxon>
        <taxon>Dikarya</taxon>
        <taxon>Ascomycota</taxon>
        <taxon>Saccharomycotina</taxon>
        <taxon>Saccharomycetes</taxon>
        <taxon>Saccharomycetales</taxon>
        <taxon>Saccharomycetaceae</taxon>
        <taxon>Vanderwaltozyma</taxon>
    </lineage>
</organism>
<dbReference type="RefSeq" id="XP_001643172.1">
    <property type="nucleotide sequence ID" value="XM_001643122.1"/>
</dbReference>
<dbReference type="FunCoup" id="A7TQX7">
    <property type="interactions" value="62"/>
</dbReference>
<dbReference type="HOGENOM" id="CLU_094658_0_0_1"/>
<evidence type="ECO:0000313" key="2">
    <source>
        <dbReference type="EMBL" id="EDO15314.1"/>
    </source>
</evidence>
<sequence>MNSKDNYEITNSSGDSEIDSDNDSLSYSRPIFVRRKESGCDKEVFKCDVSKKVVDTVGSELKTDLKLKFIQATDLKNNNSSKIKQFSVGKKQSIRTGHYREYGESIQGYKLIITEEELQKLENQDTETSVLSDDDDGIDVYKYENSSFDNRETFRTIIENYWNSTKDDLKLPLLKSVKFNDIDIIELDVDSVRRFYEMSCVQLNRDYEAIIKEERIRWHPDKQVKLLSLDDGHYEENFRKVTKLFQLINSIWEEFV</sequence>
<dbReference type="eggNOG" id="ENOG502S83T">
    <property type="taxonomic scope" value="Eukaryota"/>
</dbReference>
<gene>
    <name evidence="2" type="ORF">Kpol_448p1</name>
</gene>
<accession>A7TQX7</accession>
<keyword evidence="3" id="KW-1185">Reference proteome</keyword>
<protein>
    <submittedName>
        <fullName evidence="2">Uncharacterized protein</fullName>
    </submittedName>
</protein>
<dbReference type="Proteomes" id="UP000000267">
    <property type="component" value="Unassembled WGS sequence"/>
</dbReference>
<dbReference type="EMBL" id="DS480466">
    <property type="protein sequence ID" value="EDO15314.1"/>
    <property type="molecule type" value="Genomic_DNA"/>
</dbReference>
<dbReference type="PhylomeDB" id="A7TQX7"/>
<proteinExistence type="predicted"/>
<feature type="compositionally biased region" description="Polar residues" evidence="1">
    <location>
        <begin position="1"/>
        <end position="15"/>
    </location>
</feature>
<reference evidence="2 3" key="1">
    <citation type="journal article" date="2007" name="Proc. Natl. Acad. Sci. U.S.A.">
        <title>Independent sorting-out of thousands of duplicated gene pairs in two yeast species descended from a whole-genome duplication.</title>
        <authorList>
            <person name="Scannell D.R."/>
            <person name="Frank A.C."/>
            <person name="Conant G.C."/>
            <person name="Byrne K.P."/>
            <person name="Woolfit M."/>
            <person name="Wolfe K.H."/>
        </authorList>
    </citation>
    <scope>NUCLEOTIDE SEQUENCE [LARGE SCALE GENOMIC DNA]</scope>
    <source>
        <strain evidence="3">ATCC 22028 / DSM 70294 / BCRC 21397 / CBS 2163 / NBRC 10782 / NRRL Y-8283 / UCD 57-17</strain>
    </source>
</reference>